<dbReference type="PANTHER" id="PTHR10174">
    <property type="entry name" value="ALPHA-TOCOPHEROL TRANSFER PROTEIN-RELATED"/>
    <property type="match status" value="1"/>
</dbReference>
<dbReference type="GO" id="GO:0016020">
    <property type="term" value="C:membrane"/>
    <property type="evidence" value="ECO:0007669"/>
    <property type="project" value="TreeGrafter"/>
</dbReference>
<dbReference type="KEGG" id="tnl:113495413"/>
<keyword evidence="2" id="KW-1185">Reference proteome</keyword>
<dbReference type="GeneID" id="113495413"/>
<accession>A0A7E5VNL1</accession>
<dbReference type="Pfam" id="PF00650">
    <property type="entry name" value="CRAL_TRIO"/>
    <property type="match status" value="1"/>
</dbReference>
<reference evidence="3" key="1">
    <citation type="submission" date="2025-08" db="UniProtKB">
        <authorList>
            <consortium name="RefSeq"/>
        </authorList>
    </citation>
    <scope>IDENTIFICATION</scope>
</reference>
<dbReference type="Gene3D" id="3.40.525.10">
    <property type="entry name" value="CRAL-TRIO lipid binding domain"/>
    <property type="match status" value="1"/>
</dbReference>
<organism evidence="2 3">
    <name type="scientific">Trichoplusia ni</name>
    <name type="common">Cabbage looper</name>
    <dbReference type="NCBI Taxonomy" id="7111"/>
    <lineage>
        <taxon>Eukaryota</taxon>
        <taxon>Metazoa</taxon>
        <taxon>Ecdysozoa</taxon>
        <taxon>Arthropoda</taxon>
        <taxon>Hexapoda</taxon>
        <taxon>Insecta</taxon>
        <taxon>Pterygota</taxon>
        <taxon>Neoptera</taxon>
        <taxon>Endopterygota</taxon>
        <taxon>Lepidoptera</taxon>
        <taxon>Glossata</taxon>
        <taxon>Ditrysia</taxon>
        <taxon>Noctuoidea</taxon>
        <taxon>Noctuidae</taxon>
        <taxon>Plusiinae</taxon>
        <taxon>Trichoplusia</taxon>
    </lineage>
</organism>
<dbReference type="InterPro" id="IPR036865">
    <property type="entry name" value="CRAL-TRIO_dom_sf"/>
</dbReference>
<dbReference type="PROSITE" id="PS50191">
    <property type="entry name" value="CRAL_TRIO"/>
    <property type="match status" value="1"/>
</dbReference>
<dbReference type="Proteomes" id="UP000322000">
    <property type="component" value="Chromosome 6"/>
</dbReference>
<dbReference type="AlphaFoldDB" id="A0A7E5VNL1"/>
<dbReference type="InterPro" id="IPR001251">
    <property type="entry name" value="CRAL-TRIO_dom"/>
</dbReference>
<gene>
    <name evidence="3" type="primary">LOC113495413</name>
</gene>
<sequence length="362" mass="42711">MIGLLLHYHLNKLTIFEKKISWHGNYPRKAANIIHPKTYVQIFSQFLFCRSKNMGKDECSLFHCTEKEKAEIRKEVGVTEAAINDGVDAIFEWFNKQPHLAEAGLTRVHAEMMIIISKGSIERAKEKIDNLYKYRALMPEILQTRKELLCSPEKIWDTYTALPMQKLYENRRIFFLFIKDSTDLNNLELYRRTLMLIDLRMKYDYMRGDIWILDLSNVSLMQVMTQNLMIYKKIALFFMKGLNWRIHAVHCINNSAPVGLVQRLIDFVGSFISPLILSRIIIHDSIEDLYKHVPKDCLPENYGGKEPHTDILRERMENEMRRPEITKYLMDCTKMVSNESLRPRDDHSEEYLSGSFKKLEFD</sequence>
<feature type="domain" description="CRAL-TRIO" evidence="1">
    <location>
        <begin position="169"/>
        <end position="310"/>
    </location>
</feature>
<dbReference type="PANTHER" id="PTHR10174:SF222">
    <property type="entry name" value="GH10083P-RELATED"/>
    <property type="match status" value="1"/>
</dbReference>
<protein>
    <submittedName>
        <fullName evidence="3">Uncharacterized protein LOC113495413 isoform X1</fullName>
    </submittedName>
</protein>
<name>A0A7E5VNL1_TRINI</name>
<evidence type="ECO:0000259" key="1">
    <source>
        <dbReference type="PROSITE" id="PS50191"/>
    </source>
</evidence>
<dbReference type="OrthoDB" id="7110615at2759"/>
<evidence type="ECO:0000313" key="3">
    <source>
        <dbReference type="RefSeq" id="XP_026729918.1"/>
    </source>
</evidence>
<proteinExistence type="predicted"/>
<evidence type="ECO:0000313" key="2">
    <source>
        <dbReference type="Proteomes" id="UP000322000"/>
    </source>
</evidence>
<dbReference type="CDD" id="cd00170">
    <property type="entry name" value="SEC14"/>
    <property type="match status" value="1"/>
</dbReference>
<dbReference type="RefSeq" id="XP_026729918.1">
    <property type="nucleotide sequence ID" value="XM_026874117.1"/>
</dbReference>
<dbReference type="InParanoid" id="A0A7E5VNL1"/>
<dbReference type="GO" id="GO:1902936">
    <property type="term" value="F:phosphatidylinositol bisphosphate binding"/>
    <property type="evidence" value="ECO:0007669"/>
    <property type="project" value="TreeGrafter"/>
</dbReference>
<dbReference type="SUPFAM" id="SSF52087">
    <property type="entry name" value="CRAL/TRIO domain"/>
    <property type="match status" value="1"/>
</dbReference>